<dbReference type="Proteomes" id="UP000287171">
    <property type="component" value="Unassembled WGS sequence"/>
</dbReference>
<keyword evidence="5" id="KW-1185">Reference proteome</keyword>
<dbReference type="SUPFAM" id="SSF49785">
    <property type="entry name" value="Galactose-binding domain-like"/>
    <property type="match status" value="1"/>
</dbReference>
<dbReference type="InterPro" id="IPR013736">
    <property type="entry name" value="Xaa-Pro_dipept_C"/>
</dbReference>
<dbReference type="RefSeq" id="WP_126631458.1">
    <property type="nucleotide sequence ID" value="NZ_BIFT01000002.1"/>
</dbReference>
<protein>
    <submittedName>
        <fullName evidence="4">X-Pro dipeptidyl-peptidase</fullName>
    </submittedName>
</protein>
<dbReference type="GO" id="GO:0008239">
    <property type="term" value="F:dipeptidyl-peptidase activity"/>
    <property type="evidence" value="ECO:0007669"/>
    <property type="project" value="InterPro"/>
</dbReference>
<dbReference type="Pfam" id="PF08530">
    <property type="entry name" value="PepX_C"/>
    <property type="match status" value="1"/>
</dbReference>
<proteinExistence type="predicted"/>
<feature type="region of interest" description="Disordered" evidence="2">
    <location>
        <begin position="388"/>
        <end position="413"/>
    </location>
</feature>
<dbReference type="PANTHER" id="PTHR43056">
    <property type="entry name" value="PEPTIDASE S9 PROLYL OLIGOPEPTIDASE"/>
    <property type="match status" value="1"/>
</dbReference>
<dbReference type="InterPro" id="IPR008979">
    <property type="entry name" value="Galactose-bd-like_sf"/>
</dbReference>
<dbReference type="InterPro" id="IPR050585">
    <property type="entry name" value="Xaa-Pro_dipeptidyl-ppase/CocE"/>
</dbReference>
<name>A0A402BJH3_9CHLR</name>
<dbReference type="OrthoDB" id="319764at2"/>
<sequence>MTTDIQQADYSKEHNIMVPMRDGVRLATDVYRPKQDGQWPVLLTRVPYSKDVRVGEDRAKYLFLEMDLDLTRAIQAGYVVVIQDTRGTFASEGEFVPFRDEANDGVDTIAWIASQPWSTGQVGMFGVSYQGQTQWQAASQQPEALRAIAPCQAPESHVFPAYEKGAFQLSIVLGWTLTHDLAGNIEQLISQGQFTQEKMLEIITPIRNLDQWYQHIPLTSVPLPEEKAANYLDWLRRPPYDQYWHQMDAEQIYERIQIPMLIIAGWNDYFLNKDLAHYQAMKRHGGSELARQQTRIVIGPWSHGYFTGTFPERNYGPAASAEAVDLTGIQLRWFDRWLKGIDTQHEQEAPILLFVMGLDEWRTEAEWPLPDTHYRRFYLHSAGHANSSAGDGLLSSEQPGDEPEDNYQYDPHHPVPSKGGSIYLLGDDVPFEQSQLEERADVLCYTTPILEQAVEVTGPIELVLSVASSVPDTDFTGKLVDVYPDGRAIHLTDGILRARYREAIDKPTMMEPEQIYQLQIDLGATCNLFKADHRIRLEVSSSNFPVFDRNTNTGGDLINEHAEDFKIAANRIYHNSSHPSYLVLPLIERDKQ</sequence>
<dbReference type="InterPro" id="IPR005674">
    <property type="entry name" value="CocE/Ser_esterase"/>
</dbReference>
<comment type="caution">
    <text evidence="4">The sequence shown here is derived from an EMBL/GenBank/DDBJ whole genome shotgun (WGS) entry which is preliminary data.</text>
</comment>
<feature type="domain" description="Xaa-Pro dipeptidyl-peptidase C-terminal" evidence="3">
    <location>
        <begin position="331"/>
        <end position="583"/>
    </location>
</feature>
<evidence type="ECO:0000313" key="5">
    <source>
        <dbReference type="Proteomes" id="UP000287171"/>
    </source>
</evidence>
<dbReference type="SMART" id="SM00939">
    <property type="entry name" value="PepX_C"/>
    <property type="match status" value="1"/>
</dbReference>
<evidence type="ECO:0000256" key="2">
    <source>
        <dbReference type="SAM" id="MobiDB-lite"/>
    </source>
</evidence>
<dbReference type="SUPFAM" id="SSF53474">
    <property type="entry name" value="alpha/beta-Hydrolases"/>
    <property type="match status" value="1"/>
</dbReference>
<dbReference type="InterPro" id="IPR000383">
    <property type="entry name" value="Xaa-Pro-like_dom"/>
</dbReference>
<keyword evidence="1" id="KW-0378">Hydrolase</keyword>
<dbReference type="InterPro" id="IPR029058">
    <property type="entry name" value="AB_hydrolase_fold"/>
</dbReference>
<gene>
    <name evidence="4" type="ORF">KDA_69810</name>
</gene>
<evidence type="ECO:0000313" key="4">
    <source>
        <dbReference type="EMBL" id="GCE31497.1"/>
    </source>
</evidence>
<dbReference type="AlphaFoldDB" id="A0A402BJH3"/>
<dbReference type="Gene3D" id="2.60.120.260">
    <property type="entry name" value="Galactose-binding domain-like"/>
    <property type="match status" value="1"/>
</dbReference>
<dbReference type="Gene3D" id="3.40.50.1820">
    <property type="entry name" value="alpha/beta hydrolase"/>
    <property type="match status" value="1"/>
</dbReference>
<dbReference type="PANTHER" id="PTHR43056:SF10">
    <property type="entry name" value="COCE_NOND FAMILY, PUTATIVE (AFU_ORTHOLOGUE AFUA_7G00600)-RELATED"/>
    <property type="match status" value="1"/>
</dbReference>
<accession>A0A402BJH3</accession>
<evidence type="ECO:0000256" key="1">
    <source>
        <dbReference type="ARBA" id="ARBA00022801"/>
    </source>
</evidence>
<dbReference type="Pfam" id="PF02129">
    <property type="entry name" value="Peptidase_S15"/>
    <property type="match status" value="1"/>
</dbReference>
<organism evidence="4 5">
    <name type="scientific">Dictyobacter alpinus</name>
    <dbReference type="NCBI Taxonomy" id="2014873"/>
    <lineage>
        <taxon>Bacteria</taxon>
        <taxon>Bacillati</taxon>
        <taxon>Chloroflexota</taxon>
        <taxon>Ktedonobacteria</taxon>
        <taxon>Ktedonobacterales</taxon>
        <taxon>Dictyobacteraceae</taxon>
        <taxon>Dictyobacter</taxon>
    </lineage>
</organism>
<dbReference type="NCBIfam" id="TIGR00976">
    <property type="entry name" value="CocE_NonD"/>
    <property type="match status" value="1"/>
</dbReference>
<evidence type="ECO:0000259" key="3">
    <source>
        <dbReference type="SMART" id="SM00939"/>
    </source>
</evidence>
<reference evidence="5" key="1">
    <citation type="submission" date="2018-12" db="EMBL/GenBank/DDBJ databases">
        <title>Tengunoibacter tsumagoiensis gen. nov., sp. nov., Dictyobacter kobayashii sp. nov., D. alpinus sp. nov., and D. joshuensis sp. nov. and description of Dictyobacteraceae fam. nov. within the order Ktedonobacterales isolated from Tengu-no-mugimeshi.</title>
        <authorList>
            <person name="Wang C.M."/>
            <person name="Zheng Y."/>
            <person name="Sakai Y."/>
            <person name="Toyoda A."/>
            <person name="Minakuchi Y."/>
            <person name="Abe K."/>
            <person name="Yokota A."/>
            <person name="Yabe S."/>
        </authorList>
    </citation>
    <scope>NUCLEOTIDE SEQUENCE [LARGE SCALE GENOMIC DNA]</scope>
    <source>
        <strain evidence="5">Uno16</strain>
    </source>
</reference>
<dbReference type="Gene3D" id="1.10.3020.10">
    <property type="entry name" value="alpha-amino acid ester hydrolase ( Helical cap domain)"/>
    <property type="match status" value="1"/>
</dbReference>
<dbReference type="EMBL" id="BIFT01000002">
    <property type="protein sequence ID" value="GCE31497.1"/>
    <property type="molecule type" value="Genomic_DNA"/>
</dbReference>